<reference evidence="4 6" key="2">
    <citation type="submission" date="2018-03" db="EMBL/GenBank/DDBJ databases">
        <authorList>
            <person name="Fogelqvist J."/>
        </authorList>
    </citation>
    <scope>NUCLEOTIDE SEQUENCE [LARGE SCALE GENOMIC DNA]</scope>
</reference>
<evidence type="ECO:0000256" key="2">
    <source>
        <dbReference type="SAM" id="MobiDB-lite"/>
    </source>
</evidence>
<reference evidence="3 5" key="1">
    <citation type="submission" date="2015-02" db="EMBL/GenBank/DDBJ databases">
        <authorList>
            <person name="Chooi Y.-H."/>
        </authorList>
    </citation>
    <scope>NUCLEOTIDE SEQUENCE [LARGE SCALE GENOMIC DNA]</scope>
    <source>
        <strain evidence="3">E3</strain>
    </source>
</reference>
<keyword evidence="1" id="KW-0175">Coiled coil</keyword>
<proteinExistence type="predicted"/>
<keyword evidence="5" id="KW-1185">Reference proteome</keyword>
<dbReference type="Proteomes" id="UP000039324">
    <property type="component" value="Unassembled WGS sequence"/>
</dbReference>
<dbReference type="AlphaFoldDB" id="A0A0G4J748"/>
<feature type="coiled-coil region" evidence="1">
    <location>
        <begin position="50"/>
        <end position="84"/>
    </location>
</feature>
<evidence type="ECO:0000313" key="3">
    <source>
        <dbReference type="EMBL" id="CEP03438.1"/>
    </source>
</evidence>
<feature type="compositionally biased region" description="Low complexity" evidence="2">
    <location>
        <begin position="265"/>
        <end position="277"/>
    </location>
</feature>
<feature type="compositionally biased region" description="Polar residues" evidence="2">
    <location>
        <begin position="334"/>
        <end position="344"/>
    </location>
</feature>
<feature type="region of interest" description="Disordered" evidence="2">
    <location>
        <begin position="265"/>
        <end position="462"/>
    </location>
</feature>
<sequence>MSYEQRWSELEVRRQGIADQLRDLDWKTQRRESDRGRIGVFYRSQLQNTLAKLHKDKVTWRRQLQALDQRVDELMVTRRSAEDRQALRDLKKHHCDVIDKMKPTWIEHSAQRAVERLAETQRQLEESVVAKQHEREALSKEQVLKAHIRGQQERVREMQAQMMQTRAADAEEAIRQEMALQEDQQRRATEQIREAQRLQELRLAKLKQERERLSKEAQEQDLREAQLAEEVAREREKLNRDIAERNALRQQRLAEFARERERLLQEQQEQGVQQAPAAREREHVTKQEAERNMERQRTQETPKTEANAAPEPPAHGPVPDGEPLAQVVRVQVTAPPQQSASVSKAPSPELTERPPSESVEPAAYATIPPVKPVAEEIKPTTYASVPRPSTLKAPALQGLLTGGLISDTSDDDSSPDEPAPVAPSSAPAAKAAAAPPVRRAGPTLNISSLISGEETDSEEPSLEAVLPISAGSPVADAVKPRAFATPAPSADEFDF</sequence>
<organism evidence="3 5">
    <name type="scientific">Plasmodiophora brassicae</name>
    <name type="common">Clubroot disease agent</name>
    <dbReference type="NCBI Taxonomy" id="37360"/>
    <lineage>
        <taxon>Eukaryota</taxon>
        <taxon>Sar</taxon>
        <taxon>Rhizaria</taxon>
        <taxon>Endomyxa</taxon>
        <taxon>Phytomyxea</taxon>
        <taxon>Plasmodiophorida</taxon>
        <taxon>Plasmodiophoridae</taxon>
        <taxon>Plasmodiophora</taxon>
    </lineage>
</organism>
<dbReference type="OMA" id="VAKQHER"/>
<name>A0A0G4J748_PLABS</name>
<keyword evidence="4" id="KW-0496">Mitochondrion</keyword>
<geneLocation type="mitochondrion" evidence="4"/>
<dbReference type="EMBL" id="OVEO01000004">
    <property type="protein sequence ID" value="SPQ95670.1"/>
    <property type="molecule type" value="Genomic_DNA"/>
</dbReference>
<protein>
    <submittedName>
        <fullName evidence="3">Uncharacterized protein</fullName>
    </submittedName>
</protein>
<evidence type="ECO:0000313" key="4">
    <source>
        <dbReference type="EMBL" id="SPQ95670.1"/>
    </source>
</evidence>
<accession>A0A0G4J748</accession>
<feature type="compositionally biased region" description="Low complexity" evidence="2">
    <location>
        <begin position="422"/>
        <end position="436"/>
    </location>
</feature>
<evidence type="ECO:0000256" key="1">
    <source>
        <dbReference type="SAM" id="Coils"/>
    </source>
</evidence>
<dbReference type="EMBL" id="CDSF01000144">
    <property type="protein sequence ID" value="CEP03438.1"/>
    <property type="molecule type" value="Genomic_DNA"/>
</dbReference>
<feature type="region of interest" description="Disordered" evidence="2">
    <location>
        <begin position="475"/>
        <end position="495"/>
    </location>
</feature>
<feature type="compositionally biased region" description="Basic and acidic residues" evidence="2">
    <location>
        <begin position="278"/>
        <end position="303"/>
    </location>
</feature>
<dbReference type="Proteomes" id="UP000290189">
    <property type="component" value="Unassembled WGS sequence"/>
</dbReference>
<feature type="coiled-coil region" evidence="1">
    <location>
        <begin position="114"/>
        <end position="251"/>
    </location>
</feature>
<evidence type="ECO:0000313" key="5">
    <source>
        <dbReference type="Proteomes" id="UP000039324"/>
    </source>
</evidence>
<evidence type="ECO:0000313" key="6">
    <source>
        <dbReference type="Proteomes" id="UP000290189"/>
    </source>
</evidence>
<gene>
    <name evidence="3" type="ORF">PBRA_003198</name>
    <name evidence="4" type="ORF">PLBR_LOCUS2885</name>
</gene>